<dbReference type="EMBL" id="CP036498">
    <property type="protein sequence ID" value="QUS42599.1"/>
    <property type="molecule type" value="Genomic_DNA"/>
</dbReference>
<sequence length="70" mass="8009">MIDENLARIRTHRNNIARYWRLLRSELSDSERSSIERRLAEERASLNALAAETFPHAMAPAARQFQASAA</sequence>
<reference evidence="1 2" key="1">
    <citation type="submission" date="2019-02" db="EMBL/GenBank/DDBJ databases">
        <title>Emended description of the genus Rhodopseudomonas and description of Rhodopseudomonas albus sp. nov., a non-phototrophic, heavy-metal-tolerant bacterium isolated from garden soil.</title>
        <authorList>
            <person name="Bao Z."/>
            <person name="Cao W.W."/>
            <person name="Sato Y."/>
            <person name="Nishizawa T."/>
            <person name="Zhao J."/>
            <person name="Guo Y."/>
            <person name="Ohta H."/>
        </authorList>
    </citation>
    <scope>NUCLEOTIDE SEQUENCE [LARGE SCALE GENOMIC DNA]</scope>
    <source>
        <strain evidence="1 2">SK50-23</strain>
    </source>
</reference>
<evidence type="ECO:0000313" key="1">
    <source>
        <dbReference type="EMBL" id="QUS42599.1"/>
    </source>
</evidence>
<accession>A0ABX8AFQ3</accession>
<dbReference type="Proteomes" id="UP000682843">
    <property type="component" value="Chromosome"/>
</dbReference>
<gene>
    <name evidence="1" type="ORF">RPMA_26420</name>
</gene>
<protein>
    <submittedName>
        <fullName evidence="1">Uncharacterized protein</fullName>
    </submittedName>
</protein>
<evidence type="ECO:0000313" key="2">
    <source>
        <dbReference type="Proteomes" id="UP000682843"/>
    </source>
</evidence>
<name>A0ABX8AFQ3_9BRAD</name>
<keyword evidence="2" id="KW-1185">Reference proteome</keyword>
<organism evidence="1 2">
    <name type="scientific">Tardiphaga alba</name>
    <dbReference type="NCBI Taxonomy" id="340268"/>
    <lineage>
        <taxon>Bacteria</taxon>
        <taxon>Pseudomonadati</taxon>
        <taxon>Pseudomonadota</taxon>
        <taxon>Alphaproteobacteria</taxon>
        <taxon>Hyphomicrobiales</taxon>
        <taxon>Nitrobacteraceae</taxon>
        <taxon>Tardiphaga</taxon>
    </lineage>
</organism>
<proteinExistence type="predicted"/>